<evidence type="ECO:0000313" key="1">
    <source>
        <dbReference type="EMBL" id="GAJ08701.1"/>
    </source>
</evidence>
<reference evidence="1" key="1">
    <citation type="journal article" date="2014" name="Front. Microbiol.">
        <title>High frequency of phylogenetically diverse reductive dehalogenase-homologous genes in deep subseafloor sedimentary metagenomes.</title>
        <authorList>
            <person name="Kawai M."/>
            <person name="Futagami T."/>
            <person name="Toyoda A."/>
            <person name="Takaki Y."/>
            <person name="Nishi S."/>
            <person name="Hori S."/>
            <person name="Arai W."/>
            <person name="Tsubouchi T."/>
            <person name="Morono Y."/>
            <person name="Uchiyama I."/>
            <person name="Ito T."/>
            <person name="Fujiyama A."/>
            <person name="Inagaki F."/>
            <person name="Takami H."/>
        </authorList>
    </citation>
    <scope>NUCLEOTIDE SEQUENCE</scope>
    <source>
        <strain evidence="1">Expedition CK06-06</strain>
    </source>
</reference>
<sequence length="55" mass="6154">IQVGKANIDPKAARIALLFTELTDREVAREKLSSLDMIELQLIAKGLYEIAKKDL</sequence>
<accession>X1V7V5</accession>
<protein>
    <submittedName>
        <fullName evidence="1">Uncharacterized protein</fullName>
    </submittedName>
</protein>
<dbReference type="AlphaFoldDB" id="X1V7V5"/>
<dbReference type="EMBL" id="BARW01025449">
    <property type="protein sequence ID" value="GAJ08701.1"/>
    <property type="molecule type" value="Genomic_DNA"/>
</dbReference>
<proteinExistence type="predicted"/>
<organism evidence="1">
    <name type="scientific">marine sediment metagenome</name>
    <dbReference type="NCBI Taxonomy" id="412755"/>
    <lineage>
        <taxon>unclassified sequences</taxon>
        <taxon>metagenomes</taxon>
        <taxon>ecological metagenomes</taxon>
    </lineage>
</organism>
<feature type="non-terminal residue" evidence="1">
    <location>
        <position position="1"/>
    </location>
</feature>
<comment type="caution">
    <text evidence="1">The sequence shown here is derived from an EMBL/GenBank/DDBJ whole genome shotgun (WGS) entry which is preliminary data.</text>
</comment>
<gene>
    <name evidence="1" type="ORF">S12H4_41715</name>
</gene>
<name>X1V7V5_9ZZZZ</name>